<organism evidence="19 20">
    <name type="scientific">Catenaria anguillulae PL171</name>
    <dbReference type="NCBI Taxonomy" id="765915"/>
    <lineage>
        <taxon>Eukaryota</taxon>
        <taxon>Fungi</taxon>
        <taxon>Fungi incertae sedis</taxon>
        <taxon>Blastocladiomycota</taxon>
        <taxon>Blastocladiomycetes</taxon>
        <taxon>Blastocladiales</taxon>
        <taxon>Catenariaceae</taxon>
        <taxon>Catenaria</taxon>
    </lineage>
</organism>
<evidence type="ECO:0000256" key="17">
    <source>
        <dbReference type="ARBA" id="ARBA00034523"/>
    </source>
</evidence>
<evidence type="ECO:0000256" key="11">
    <source>
        <dbReference type="ARBA" id="ARBA00022927"/>
    </source>
</evidence>
<dbReference type="GO" id="GO:0016562">
    <property type="term" value="P:protein import into peroxisome matrix, receptor recycling"/>
    <property type="evidence" value="ECO:0007669"/>
    <property type="project" value="UniProtKB-ARBA"/>
</dbReference>
<dbReference type="STRING" id="765915.A0A1Y2HEZ8"/>
<proteinExistence type="inferred from homology"/>
<evidence type="ECO:0000256" key="4">
    <source>
        <dbReference type="ARBA" id="ARBA00022448"/>
    </source>
</evidence>
<dbReference type="PANTHER" id="PTHR48178">
    <property type="entry name" value="PEROXISOME BIOGENESIS FACTOR 2"/>
    <property type="match status" value="1"/>
</dbReference>
<evidence type="ECO:0000256" key="14">
    <source>
        <dbReference type="ARBA" id="ARBA00023140"/>
    </source>
</evidence>
<dbReference type="InterPro" id="IPR006845">
    <property type="entry name" value="Pex_N"/>
</dbReference>
<evidence type="ECO:0000256" key="7">
    <source>
        <dbReference type="ARBA" id="ARBA00022723"/>
    </source>
</evidence>
<reference evidence="19 20" key="1">
    <citation type="submission" date="2016-07" db="EMBL/GenBank/DDBJ databases">
        <title>Pervasive Adenine N6-methylation of Active Genes in Fungi.</title>
        <authorList>
            <consortium name="DOE Joint Genome Institute"/>
            <person name="Mondo S.J."/>
            <person name="Dannebaum R.O."/>
            <person name="Kuo R.C."/>
            <person name="Labutti K."/>
            <person name="Haridas S."/>
            <person name="Kuo A."/>
            <person name="Salamov A."/>
            <person name="Ahrendt S.R."/>
            <person name="Lipzen A."/>
            <person name="Sullivan W."/>
            <person name="Andreopoulos W.B."/>
            <person name="Clum A."/>
            <person name="Lindquist E."/>
            <person name="Daum C."/>
            <person name="Ramamoorthy G.K."/>
            <person name="Gryganskyi A."/>
            <person name="Culley D."/>
            <person name="Magnuson J.K."/>
            <person name="James T.Y."/>
            <person name="O'Malley M.A."/>
            <person name="Stajich J.E."/>
            <person name="Spatafora J.W."/>
            <person name="Visel A."/>
            <person name="Grigoriev I.V."/>
        </authorList>
    </citation>
    <scope>NUCLEOTIDE SEQUENCE [LARGE SCALE GENOMIC DNA]</scope>
    <source>
        <strain evidence="19 20">PL171</strain>
    </source>
</reference>
<dbReference type="PANTHER" id="PTHR48178:SF1">
    <property type="entry name" value="PEROXISOME BIOGENESIS FACTOR 2"/>
    <property type="match status" value="1"/>
</dbReference>
<comment type="subcellular location">
    <subcellularLocation>
        <location evidence="1">Peroxisome membrane</location>
        <topology evidence="1">Multi-pass membrane protein</topology>
    </subcellularLocation>
</comment>
<comment type="pathway">
    <text evidence="2">Protein modification; protein ubiquitination.</text>
</comment>
<comment type="catalytic activity">
    <reaction evidence="16">
        <text>[E2 ubiquitin-conjugating enzyme]-S-ubiquitinyl-L-cysteine + [acceptor protein]-L-cysteine = [E2 ubiquitin-conjugating enzyme]-L-cysteine + [acceptor protein]-S-ubiquitinyl-L-cysteine.</text>
        <dbReference type="EC" id="2.3.2.36"/>
    </reaction>
</comment>
<gene>
    <name evidence="19" type="ORF">BCR44DRAFT_25206</name>
</gene>
<evidence type="ECO:0000313" key="20">
    <source>
        <dbReference type="Proteomes" id="UP000193411"/>
    </source>
</evidence>
<evidence type="ECO:0000256" key="2">
    <source>
        <dbReference type="ARBA" id="ARBA00004906"/>
    </source>
</evidence>
<keyword evidence="8" id="KW-0863">Zinc-finger</keyword>
<evidence type="ECO:0000256" key="15">
    <source>
        <dbReference type="ARBA" id="ARBA00032511"/>
    </source>
</evidence>
<comment type="caution">
    <text evidence="19">The sequence shown here is derived from an EMBL/GenBank/DDBJ whole genome shotgun (WGS) entry which is preliminary data.</text>
</comment>
<sequence length="259" mass="29207">MSTNIPDTNPVAIPRVGQLDADQLDTQIHHLLKDQLANAMSLLPRRDWISRYDPEISAALHAILLGLSLFRTRGSGTAATYGMYLNQFTYRGARGKLWLFALLSVGTPYAWTRLIRKLSDERWADMPGWRSMLARVAATRIEPLWNSLVLLNLLRFLVTGRYPTPLHRLLKLQPLPTRPSTQRNVSFAFLHRQVMWAALTEAILFALPLYHSARPLVRRWIRGSPKLAALWDVVSGGSAKMKQARALLLLPADVCGRPG</sequence>
<dbReference type="GO" id="GO:0016567">
    <property type="term" value="P:protein ubiquitination"/>
    <property type="evidence" value="ECO:0007669"/>
    <property type="project" value="UniProtKB-ARBA"/>
</dbReference>
<dbReference type="AlphaFoldDB" id="A0A1Y2HEZ8"/>
<name>A0A1Y2HEZ8_9FUNG</name>
<keyword evidence="12" id="KW-1133">Transmembrane helix</keyword>
<keyword evidence="13" id="KW-0472">Membrane</keyword>
<keyword evidence="14" id="KW-0576">Peroxisome</keyword>
<evidence type="ECO:0000256" key="6">
    <source>
        <dbReference type="ARBA" id="ARBA00022692"/>
    </source>
</evidence>
<dbReference type="OrthoDB" id="1701437at2759"/>
<evidence type="ECO:0000259" key="18">
    <source>
        <dbReference type="Pfam" id="PF04757"/>
    </source>
</evidence>
<dbReference type="GO" id="GO:0008270">
    <property type="term" value="F:zinc ion binding"/>
    <property type="evidence" value="ECO:0007669"/>
    <property type="project" value="UniProtKB-KW"/>
</dbReference>
<evidence type="ECO:0000256" key="5">
    <source>
        <dbReference type="ARBA" id="ARBA00022679"/>
    </source>
</evidence>
<evidence type="ECO:0000256" key="1">
    <source>
        <dbReference type="ARBA" id="ARBA00004585"/>
    </source>
</evidence>
<evidence type="ECO:0000256" key="9">
    <source>
        <dbReference type="ARBA" id="ARBA00022786"/>
    </source>
</evidence>
<keyword evidence="5" id="KW-0808">Transferase</keyword>
<feature type="domain" description="Pex N-terminal" evidence="18">
    <location>
        <begin position="25"/>
        <end position="209"/>
    </location>
</feature>
<dbReference type="GO" id="GO:0005778">
    <property type="term" value="C:peroxisomal membrane"/>
    <property type="evidence" value="ECO:0007669"/>
    <property type="project" value="UniProtKB-SubCell"/>
</dbReference>
<dbReference type="InterPro" id="IPR025654">
    <property type="entry name" value="PEX2/10"/>
</dbReference>
<keyword evidence="4" id="KW-0813">Transport</keyword>
<comment type="similarity">
    <text evidence="3">Belongs to the pex2/pex10/pex12 family.</text>
</comment>
<dbReference type="EC" id="2.3.2.36" evidence="17"/>
<evidence type="ECO:0000256" key="3">
    <source>
        <dbReference type="ARBA" id="ARBA00008704"/>
    </source>
</evidence>
<evidence type="ECO:0000256" key="8">
    <source>
        <dbReference type="ARBA" id="ARBA00022771"/>
    </source>
</evidence>
<keyword evidence="6" id="KW-0812">Transmembrane</keyword>
<dbReference type="GO" id="GO:0061630">
    <property type="term" value="F:ubiquitin protein ligase activity"/>
    <property type="evidence" value="ECO:0007669"/>
    <property type="project" value="UniProtKB-EC"/>
</dbReference>
<evidence type="ECO:0000256" key="16">
    <source>
        <dbReference type="ARBA" id="ARBA00034438"/>
    </source>
</evidence>
<accession>A0A1Y2HEZ8</accession>
<dbReference type="Pfam" id="PF04757">
    <property type="entry name" value="Pex2_Pex12"/>
    <property type="match status" value="1"/>
</dbReference>
<evidence type="ECO:0000256" key="12">
    <source>
        <dbReference type="ARBA" id="ARBA00022989"/>
    </source>
</evidence>
<keyword evidence="7" id="KW-0479">Metal-binding</keyword>
<evidence type="ECO:0000256" key="13">
    <source>
        <dbReference type="ARBA" id="ARBA00023136"/>
    </source>
</evidence>
<evidence type="ECO:0000313" key="19">
    <source>
        <dbReference type="EMBL" id="ORZ33160.1"/>
    </source>
</evidence>
<keyword evidence="9" id="KW-0833">Ubl conjugation pathway</keyword>
<evidence type="ECO:0000256" key="10">
    <source>
        <dbReference type="ARBA" id="ARBA00022833"/>
    </source>
</evidence>
<dbReference type="Proteomes" id="UP000193411">
    <property type="component" value="Unassembled WGS sequence"/>
</dbReference>
<keyword evidence="20" id="KW-1185">Reference proteome</keyword>
<keyword evidence="11" id="KW-0653">Protein transport</keyword>
<dbReference type="EMBL" id="MCFL01000038">
    <property type="protein sequence ID" value="ORZ33160.1"/>
    <property type="molecule type" value="Genomic_DNA"/>
</dbReference>
<protein>
    <recommendedName>
        <fullName evidence="17">RING-type E3 ubiquitin transferase (cysteine targeting)</fullName>
        <ecNumber evidence="17">2.3.2.36</ecNumber>
    </recommendedName>
    <alternativeName>
        <fullName evidence="15">Peroxin-2</fullName>
    </alternativeName>
</protein>
<keyword evidence="10" id="KW-0862">Zinc</keyword>